<dbReference type="AlphaFoldDB" id="A0AAD2H0S2"/>
<dbReference type="SUPFAM" id="SSF54160">
    <property type="entry name" value="Chromo domain-like"/>
    <property type="match status" value="1"/>
</dbReference>
<dbReference type="Proteomes" id="UP001295794">
    <property type="component" value="Unassembled WGS sequence"/>
</dbReference>
<dbReference type="SMART" id="SM00298">
    <property type="entry name" value="CHROMO"/>
    <property type="match status" value="1"/>
</dbReference>
<evidence type="ECO:0000259" key="3">
    <source>
        <dbReference type="PROSITE" id="PS50013"/>
    </source>
</evidence>
<evidence type="ECO:0000256" key="2">
    <source>
        <dbReference type="ARBA" id="ARBA00023242"/>
    </source>
</evidence>
<comment type="subcellular location">
    <subcellularLocation>
        <location evidence="1">Nucleus</location>
    </subcellularLocation>
</comment>
<dbReference type="PANTHER" id="PTHR22812">
    <property type="entry name" value="CHROMOBOX PROTEIN"/>
    <property type="match status" value="1"/>
</dbReference>
<dbReference type="InterPro" id="IPR023780">
    <property type="entry name" value="Chromo_domain"/>
</dbReference>
<dbReference type="PROSITE" id="PS50013">
    <property type="entry name" value="CHROMO_2"/>
    <property type="match status" value="1"/>
</dbReference>
<proteinExistence type="predicted"/>
<accession>A0AAD2H0S2</accession>
<comment type="caution">
    <text evidence="4">The sequence shown here is derived from an EMBL/GenBank/DDBJ whole genome shotgun (WGS) entry which is preliminary data.</text>
</comment>
<gene>
    <name evidence="4" type="ORF">MYCIT1_LOCUS7436</name>
</gene>
<organism evidence="4 5">
    <name type="scientific">Mycena citricolor</name>
    <dbReference type="NCBI Taxonomy" id="2018698"/>
    <lineage>
        <taxon>Eukaryota</taxon>
        <taxon>Fungi</taxon>
        <taxon>Dikarya</taxon>
        <taxon>Basidiomycota</taxon>
        <taxon>Agaricomycotina</taxon>
        <taxon>Agaricomycetes</taxon>
        <taxon>Agaricomycetidae</taxon>
        <taxon>Agaricales</taxon>
        <taxon>Marasmiineae</taxon>
        <taxon>Mycenaceae</taxon>
        <taxon>Mycena</taxon>
    </lineage>
</organism>
<dbReference type="GO" id="GO:0006338">
    <property type="term" value="P:chromatin remodeling"/>
    <property type="evidence" value="ECO:0007669"/>
    <property type="project" value="UniProtKB-ARBA"/>
</dbReference>
<reference evidence="4" key="1">
    <citation type="submission" date="2023-11" db="EMBL/GenBank/DDBJ databases">
        <authorList>
            <person name="De Vega J J."/>
            <person name="De Vega J J."/>
        </authorList>
    </citation>
    <scope>NUCLEOTIDE SEQUENCE</scope>
</reference>
<dbReference type="EMBL" id="CAVNYO010000105">
    <property type="protein sequence ID" value="CAK5266000.1"/>
    <property type="molecule type" value="Genomic_DNA"/>
</dbReference>
<keyword evidence="5" id="KW-1185">Reference proteome</keyword>
<sequence length="124" mass="14655">MIGGAEEWEVKEIVKEQNVGQGKQYLVKWKGWPHSENTWEPSCHLTYVKRVLKAWQRKQSNPDTRIHLLPMLKAGHWDYLIHHYKPKDECLPYPQRQLFDLYDNAFTPIGPVNEDIDPREGVMS</sequence>
<evidence type="ECO:0000313" key="4">
    <source>
        <dbReference type="EMBL" id="CAK5266000.1"/>
    </source>
</evidence>
<feature type="domain" description="Chromo" evidence="3">
    <location>
        <begin position="8"/>
        <end position="67"/>
    </location>
</feature>
<dbReference type="InterPro" id="IPR023779">
    <property type="entry name" value="Chromodomain_CS"/>
</dbReference>
<dbReference type="InterPro" id="IPR000953">
    <property type="entry name" value="Chromo/chromo_shadow_dom"/>
</dbReference>
<protein>
    <recommendedName>
        <fullName evidence="3">Chromo domain-containing protein</fullName>
    </recommendedName>
</protein>
<dbReference type="InterPro" id="IPR051219">
    <property type="entry name" value="Heterochromatin_chromo-domain"/>
</dbReference>
<keyword evidence="2" id="KW-0539">Nucleus</keyword>
<evidence type="ECO:0000256" key="1">
    <source>
        <dbReference type="ARBA" id="ARBA00004123"/>
    </source>
</evidence>
<dbReference type="Gene3D" id="2.40.50.40">
    <property type="match status" value="1"/>
</dbReference>
<evidence type="ECO:0000313" key="5">
    <source>
        <dbReference type="Proteomes" id="UP001295794"/>
    </source>
</evidence>
<dbReference type="Pfam" id="PF00385">
    <property type="entry name" value="Chromo"/>
    <property type="match status" value="1"/>
</dbReference>
<name>A0AAD2H0S2_9AGAR</name>
<dbReference type="CDD" id="cd00024">
    <property type="entry name" value="CD_CSD"/>
    <property type="match status" value="1"/>
</dbReference>
<dbReference type="InterPro" id="IPR016197">
    <property type="entry name" value="Chromo-like_dom_sf"/>
</dbReference>
<dbReference type="GO" id="GO:0005634">
    <property type="term" value="C:nucleus"/>
    <property type="evidence" value="ECO:0007669"/>
    <property type="project" value="UniProtKB-SubCell"/>
</dbReference>
<dbReference type="PROSITE" id="PS00598">
    <property type="entry name" value="CHROMO_1"/>
    <property type="match status" value="1"/>
</dbReference>